<dbReference type="EMBL" id="GECL01000716">
    <property type="protein sequence ID" value="JAP05408.1"/>
    <property type="molecule type" value="Transcribed_RNA"/>
</dbReference>
<dbReference type="GO" id="GO:0008194">
    <property type="term" value="F:UDP-glycosyltransferase activity"/>
    <property type="evidence" value="ECO:0007669"/>
    <property type="project" value="TreeGrafter"/>
</dbReference>
<accession>A0A0V0GBA5</accession>
<evidence type="ECO:0000256" key="7">
    <source>
        <dbReference type="ARBA" id="ARBA00022692"/>
    </source>
</evidence>
<proteinExistence type="inferred from homology"/>
<evidence type="ECO:0000256" key="5">
    <source>
        <dbReference type="ARBA" id="ARBA00022676"/>
    </source>
</evidence>
<comment type="catalytic activity">
    <reaction evidence="14">
        <text>3-O-(N-acetyl-beta-D-glucosaminyl-(1-&gt;4)-alpha-D-mannosyl)-L-threonyl-[protein] + UDP-N-acetyl-alpha-D-galactosamine = 3-O-[beta-D-GalNAc-(1-&gt;3)-beta-D-GlcNAc-(1-&gt;4)-alpha-D-Man]-L-Thr-[protein] + UDP + H(+)</text>
        <dbReference type="Rhea" id="RHEA:37667"/>
        <dbReference type="Rhea" id="RHEA-COMP:13308"/>
        <dbReference type="Rhea" id="RHEA-COMP:13618"/>
        <dbReference type="ChEBI" id="CHEBI:15378"/>
        <dbReference type="ChEBI" id="CHEBI:58223"/>
        <dbReference type="ChEBI" id="CHEBI:67138"/>
        <dbReference type="ChEBI" id="CHEBI:136709"/>
        <dbReference type="ChEBI" id="CHEBI:137540"/>
        <dbReference type="EC" id="2.4.1.313"/>
    </reaction>
</comment>
<evidence type="ECO:0000256" key="2">
    <source>
        <dbReference type="ARBA" id="ARBA00004323"/>
    </source>
</evidence>
<evidence type="ECO:0000256" key="9">
    <source>
        <dbReference type="ARBA" id="ARBA00022968"/>
    </source>
</evidence>
<evidence type="ECO:0000313" key="16">
    <source>
        <dbReference type="EMBL" id="JAP05408.1"/>
    </source>
</evidence>
<dbReference type="AlphaFoldDB" id="A0A0V0GBA5"/>
<dbReference type="GO" id="GO:0000139">
    <property type="term" value="C:Golgi membrane"/>
    <property type="evidence" value="ECO:0007669"/>
    <property type="project" value="UniProtKB-SubCell"/>
</dbReference>
<evidence type="ECO:0000256" key="4">
    <source>
        <dbReference type="ARBA" id="ARBA00008661"/>
    </source>
</evidence>
<comment type="similarity">
    <text evidence="4 15">Belongs to the glycosyltransferase 31 family.</text>
</comment>
<dbReference type="GO" id="GO:0016758">
    <property type="term" value="F:hexosyltransferase activity"/>
    <property type="evidence" value="ECO:0007669"/>
    <property type="project" value="InterPro"/>
</dbReference>
<dbReference type="EC" id="2.4.1.-" evidence="15"/>
<evidence type="ECO:0000256" key="3">
    <source>
        <dbReference type="ARBA" id="ARBA00004922"/>
    </source>
</evidence>
<keyword evidence="12" id="KW-0472">Membrane</keyword>
<evidence type="ECO:0000256" key="11">
    <source>
        <dbReference type="ARBA" id="ARBA00023034"/>
    </source>
</evidence>
<evidence type="ECO:0000256" key="12">
    <source>
        <dbReference type="ARBA" id="ARBA00023136"/>
    </source>
</evidence>
<keyword evidence="13" id="KW-0325">Glycoprotein</keyword>
<evidence type="ECO:0000256" key="10">
    <source>
        <dbReference type="ARBA" id="ARBA00022989"/>
    </source>
</evidence>
<evidence type="ECO:0000256" key="1">
    <source>
        <dbReference type="ARBA" id="ARBA00004240"/>
    </source>
</evidence>
<keyword evidence="5 15" id="KW-0328">Glycosyltransferase</keyword>
<dbReference type="GO" id="GO:0006493">
    <property type="term" value="P:protein O-linked glycosylation"/>
    <property type="evidence" value="ECO:0007669"/>
    <property type="project" value="TreeGrafter"/>
</dbReference>
<keyword evidence="8" id="KW-0256">Endoplasmic reticulum</keyword>
<dbReference type="GO" id="GO:0005783">
    <property type="term" value="C:endoplasmic reticulum"/>
    <property type="evidence" value="ECO:0007669"/>
    <property type="project" value="UniProtKB-SubCell"/>
</dbReference>
<dbReference type="InterPro" id="IPR002659">
    <property type="entry name" value="Glyco_trans_31"/>
</dbReference>
<dbReference type="Gene3D" id="3.90.550.50">
    <property type="match status" value="1"/>
</dbReference>
<keyword evidence="11 15" id="KW-0333">Golgi apparatus</keyword>
<evidence type="ECO:0000256" key="15">
    <source>
        <dbReference type="RuleBase" id="RU363063"/>
    </source>
</evidence>
<dbReference type="PANTHER" id="PTHR11214">
    <property type="entry name" value="BETA-1,3-N-ACETYLGLUCOSAMINYLTRANSFERASE"/>
    <property type="match status" value="1"/>
</dbReference>
<evidence type="ECO:0000256" key="14">
    <source>
        <dbReference type="ARBA" id="ARBA00047667"/>
    </source>
</evidence>
<dbReference type="PANTHER" id="PTHR11214:SF219">
    <property type="entry name" value="UDP-GALNAC:BETA-1,3-N-ACETYLGALACTOSAMINYLTRANSFERASE 2"/>
    <property type="match status" value="1"/>
</dbReference>
<keyword evidence="7" id="KW-0812">Transmembrane</keyword>
<organism evidence="16">
    <name type="scientific">Triatoma dimidiata</name>
    <name type="common">Kissing bug</name>
    <name type="synonym">Meccus dimidiatus</name>
    <dbReference type="NCBI Taxonomy" id="72491"/>
    <lineage>
        <taxon>Eukaryota</taxon>
        <taxon>Metazoa</taxon>
        <taxon>Ecdysozoa</taxon>
        <taxon>Arthropoda</taxon>
        <taxon>Hexapoda</taxon>
        <taxon>Insecta</taxon>
        <taxon>Pterygota</taxon>
        <taxon>Neoptera</taxon>
        <taxon>Paraneoptera</taxon>
        <taxon>Hemiptera</taxon>
        <taxon>Heteroptera</taxon>
        <taxon>Panheteroptera</taxon>
        <taxon>Cimicomorpha</taxon>
        <taxon>Reduviidae</taxon>
        <taxon>Triatominae</taxon>
        <taxon>Triatoma</taxon>
    </lineage>
</organism>
<feature type="non-terminal residue" evidence="16">
    <location>
        <position position="1"/>
    </location>
</feature>
<protein>
    <recommendedName>
        <fullName evidence="15">Hexosyltransferase</fullName>
        <ecNumber evidence="15">2.4.1.-</ecNumber>
    </recommendedName>
</protein>
<keyword evidence="6 16" id="KW-0808">Transferase</keyword>
<evidence type="ECO:0000256" key="8">
    <source>
        <dbReference type="ARBA" id="ARBA00022824"/>
    </source>
</evidence>
<name>A0A0V0GBA5_TRIDM</name>
<comment type="pathway">
    <text evidence="3">Protein modification; protein glycosylation.</text>
</comment>
<comment type="subcellular location">
    <subcellularLocation>
        <location evidence="1">Endoplasmic reticulum</location>
    </subcellularLocation>
    <subcellularLocation>
        <location evidence="2 15">Golgi apparatus membrane</location>
        <topology evidence="2 15">Single-pass type II membrane protein</topology>
    </subcellularLocation>
</comment>
<keyword evidence="9" id="KW-0735">Signal-anchor</keyword>
<evidence type="ECO:0000256" key="6">
    <source>
        <dbReference type="ARBA" id="ARBA00022679"/>
    </source>
</evidence>
<keyword evidence="10" id="KW-1133">Transmembrane helix</keyword>
<reference evidence="16" key="1">
    <citation type="journal article" date="2018" name="J. Proteomics">
        <title>Exploring the molecular complexity of Triatoma dimidiata sialome.</title>
        <authorList>
            <person name="Santiago P.B."/>
            <person name="de Araujo C.N."/>
            <person name="Charneau S."/>
            <person name="Bastos I.M.D."/>
            <person name="Assumpcao T.C.F."/>
            <person name="Queiroz R.M.L."/>
            <person name="Praca Y.R."/>
            <person name="Cordeiro T.M."/>
            <person name="Garcia C.H.S."/>
            <person name="da Silva I.G."/>
            <person name="Raiol T."/>
            <person name="Motta F.N."/>
            <person name="de Araujo Oliveira J.V."/>
            <person name="de Sousa M.V."/>
            <person name="Ribeiro J.M.C."/>
            <person name="de Santana J.M."/>
        </authorList>
    </citation>
    <scope>NUCLEOTIDE SEQUENCE</scope>
    <source>
        <strain evidence="16">Santander</strain>
        <tissue evidence="16">Salivary glands</tissue>
    </source>
</reference>
<dbReference type="Pfam" id="PF01762">
    <property type="entry name" value="Galactosyl_T"/>
    <property type="match status" value="1"/>
</dbReference>
<sequence length="402" mass="46612">FLIGSKICPIAPADRITPYVCEKWSLGVPQSSHLTTINAINNSEMAFNGYTGFSFIVKHNISVVRLGVHSRIFDNNDCIKMRVLLFDAASGNKVTSATFLRTNYPKSGIFLWKAARTVRLSQGFEGELKLVSDKKINITCPSNIIKSGVVHIFEIQKEGFFFRRFNEHTCLLVAFNYKLENKELLLKFVQEEETRRKIWEKEIQLLEYQLEIEHRTHNDILFFDLIDVYKNLTLKLFEYLKWTQIVDGYDYILKTDDDVFIDVKTVVSVLMLYSKIDWDWWSCFRQEFSPPCFGKWRDRLYSEQFYPPFPSGAGYIITNSIASKIIKESSVEDSTAGEDVALSVWVYKSLKRMPKKLNTTFAFWACGIACSSVRPCNVPQLTWQQMHQTMHWLVSSHSICPN</sequence>
<evidence type="ECO:0000256" key="13">
    <source>
        <dbReference type="ARBA" id="ARBA00023180"/>
    </source>
</evidence>